<dbReference type="InterPro" id="IPR008844">
    <property type="entry name" value="Spore_GerAC-like"/>
</dbReference>
<dbReference type="PROSITE" id="PS51257">
    <property type="entry name" value="PROKAR_LIPOPROTEIN"/>
    <property type="match status" value="1"/>
</dbReference>
<keyword evidence="7" id="KW-0449">Lipoprotein</keyword>
<proteinExistence type="inferred from homology"/>
<dbReference type="AlphaFoldDB" id="A0A917M2D7"/>
<dbReference type="PANTHER" id="PTHR35789">
    <property type="entry name" value="SPORE GERMINATION PROTEIN B3"/>
    <property type="match status" value="1"/>
</dbReference>
<organism evidence="10 11">
    <name type="scientific">Paenibacillus radicis</name>
    <name type="common">ex Gao et al. 2016</name>
    <dbReference type="NCBI Taxonomy" id="1737354"/>
    <lineage>
        <taxon>Bacteria</taxon>
        <taxon>Bacillati</taxon>
        <taxon>Bacillota</taxon>
        <taxon>Bacilli</taxon>
        <taxon>Bacillales</taxon>
        <taxon>Paenibacillaceae</taxon>
        <taxon>Paenibacillus</taxon>
    </lineage>
</organism>
<accession>A0A917M2D7</accession>
<dbReference type="Pfam" id="PF25198">
    <property type="entry name" value="Spore_GerAC_N"/>
    <property type="match status" value="1"/>
</dbReference>
<dbReference type="InterPro" id="IPR038501">
    <property type="entry name" value="Spore_GerAC_C_sf"/>
</dbReference>
<evidence type="ECO:0000256" key="4">
    <source>
        <dbReference type="ARBA" id="ARBA00022729"/>
    </source>
</evidence>
<evidence type="ECO:0000313" key="11">
    <source>
        <dbReference type="Proteomes" id="UP000600247"/>
    </source>
</evidence>
<dbReference type="RefSeq" id="WP_188889734.1">
    <property type="nucleotide sequence ID" value="NZ_BMHY01000004.1"/>
</dbReference>
<keyword evidence="6" id="KW-0564">Palmitate</keyword>
<keyword evidence="3" id="KW-0309">Germination</keyword>
<feature type="domain" description="Spore germination GerAC-like C-terminal" evidence="8">
    <location>
        <begin position="223"/>
        <end position="391"/>
    </location>
</feature>
<dbReference type="Proteomes" id="UP000600247">
    <property type="component" value="Unassembled WGS sequence"/>
</dbReference>
<dbReference type="InterPro" id="IPR057336">
    <property type="entry name" value="GerAC_N"/>
</dbReference>
<evidence type="ECO:0000256" key="3">
    <source>
        <dbReference type="ARBA" id="ARBA00022544"/>
    </source>
</evidence>
<sequence>MRKQVILFLTIFVFMYMLTGCWSRVELNDIAIVTAAALDLVDDQKIQLGVQVMKTKMTKGTAGRGESSDNTTLIFSEQGDSVMDAYRKIQKKIPRNLIFSHNRIVIIGEKLARSGITPVIEFFSRYRDVRGNSYLLTTKGKAFDLLNVGPNFEKFSAEEIREEQKARVIDSATIRDFTYRLLEEGIEPITSQLQMIPAGEKSTEDSNSEKKNKNNELALGLVGVGVYRKDRLIGWMNAQDAETLLWLRNKMKDSVITVMIPDENKLFGKLSVQLMKSKATIKSKVENEQVQFQVNIEMTGDLYENTTKLSTNSSNNLHTVQQLLEEEVERRIRSTVQKSKNKFKTDIIGFGSKLHRQNNKEWNEKYSDRWDEKFPEIKVDVTAHFKIIGTGRINDSLIWEEKEMKK</sequence>
<evidence type="ECO:0000259" key="8">
    <source>
        <dbReference type="Pfam" id="PF05504"/>
    </source>
</evidence>
<keyword evidence="5" id="KW-0472">Membrane</keyword>
<keyword evidence="4" id="KW-0732">Signal</keyword>
<comment type="similarity">
    <text evidence="2">Belongs to the GerABKC lipoprotein family.</text>
</comment>
<name>A0A917M2D7_9BACL</name>
<comment type="caution">
    <text evidence="10">The sequence shown here is derived from an EMBL/GenBank/DDBJ whole genome shotgun (WGS) entry which is preliminary data.</text>
</comment>
<evidence type="ECO:0000256" key="7">
    <source>
        <dbReference type="ARBA" id="ARBA00023288"/>
    </source>
</evidence>
<evidence type="ECO:0000259" key="9">
    <source>
        <dbReference type="Pfam" id="PF25198"/>
    </source>
</evidence>
<evidence type="ECO:0000313" key="10">
    <source>
        <dbReference type="EMBL" id="GGG70634.1"/>
    </source>
</evidence>
<dbReference type="InterPro" id="IPR046953">
    <property type="entry name" value="Spore_GerAC-like_C"/>
</dbReference>
<dbReference type="Gene3D" id="3.30.300.210">
    <property type="entry name" value="Nutrient germinant receptor protein C, domain 3"/>
    <property type="match status" value="1"/>
</dbReference>
<dbReference type="EMBL" id="BMHY01000004">
    <property type="protein sequence ID" value="GGG70634.1"/>
    <property type="molecule type" value="Genomic_DNA"/>
</dbReference>
<protein>
    <submittedName>
        <fullName evidence="10">Spore germination protein YfkR</fullName>
    </submittedName>
</protein>
<evidence type="ECO:0000256" key="1">
    <source>
        <dbReference type="ARBA" id="ARBA00004635"/>
    </source>
</evidence>
<keyword evidence="11" id="KW-1185">Reference proteome</keyword>
<dbReference type="GO" id="GO:0016020">
    <property type="term" value="C:membrane"/>
    <property type="evidence" value="ECO:0007669"/>
    <property type="project" value="UniProtKB-SubCell"/>
</dbReference>
<feature type="domain" description="Spore germination protein N-terminal" evidence="9">
    <location>
        <begin position="24"/>
        <end position="193"/>
    </location>
</feature>
<gene>
    <name evidence="10" type="primary">yfkR</name>
    <name evidence="10" type="ORF">GCM10010918_27510</name>
</gene>
<reference evidence="10 11" key="1">
    <citation type="journal article" date="2014" name="Int. J. Syst. Evol. Microbiol.">
        <title>Complete genome sequence of Corynebacterium casei LMG S-19264T (=DSM 44701T), isolated from a smear-ripened cheese.</title>
        <authorList>
            <consortium name="US DOE Joint Genome Institute (JGI-PGF)"/>
            <person name="Walter F."/>
            <person name="Albersmeier A."/>
            <person name="Kalinowski J."/>
            <person name="Ruckert C."/>
        </authorList>
    </citation>
    <scope>NUCLEOTIDE SEQUENCE [LARGE SCALE GENOMIC DNA]</scope>
    <source>
        <strain evidence="10 11">CGMCC 1.15286</strain>
    </source>
</reference>
<dbReference type="Pfam" id="PF05504">
    <property type="entry name" value="Spore_GerAC"/>
    <property type="match status" value="1"/>
</dbReference>
<comment type="subcellular location">
    <subcellularLocation>
        <location evidence="1">Membrane</location>
        <topology evidence="1">Lipid-anchor</topology>
    </subcellularLocation>
</comment>
<dbReference type="GO" id="GO:0009847">
    <property type="term" value="P:spore germination"/>
    <property type="evidence" value="ECO:0007669"/>
    <property type="project" value="InterPro"/>
</dbReference>
<dbReference type="PANTHER" id="PTHR35789:SF1">
    <property type="entry name" value="SPORE GERMINATION PROTEIN B3"/>
    <property type="match status" value="1"/>
</dbReference>
<evidence type="ECO:0000256" key="2">
    <source>
        <dbReference type="ARBA" id="ARBA00007886"/>
    </source>
</evidence>
<dbReference type="NCBIfam" id="TIGR02887">
    <property type="entry name" value="spore_ger_x_C"/>
    <property type="match status" value="1"/>
</dbReference>
<evidence type="ECO:0000256" key="5">
    <source>
        <dbReference type="ARBA" id="ARBA00023136"/>
    </source>
</evidence>
<evidence type="ECO:0000256" key="6">
    <source>
        <dbReference type="ARBA" id="ARBA00023139"/>
    </source>
</evidence>